<organism evidence="2 3">
    <name type="scientific">Azospirillum brasilense</name>
    <dbReference type="NCBI Taxonomy" id="192"/>
    <lineage>
        <taxon>Bacteria</taxon>
        <taxon>Pseudomonadati</taxon>
        <taxon>Pseudomonadota</taxon>
        <taxon>Alphaproteobacteria</taxon>
        <taxon>Rhodospirillales</taxon>
        <taxon>Azospirillaceae</taxon>
        <taxon>Azospirillum</taxon>
    </lineage>
</organism>
<dbReference type="GeneID" id="56447919"/>
<name>A0A4D8R124_AZOBR</name>
<dbReference type="Proteomes" id="UP000298774">
    <property type="component" value="Plasmid p3"/>
</dbReference>
<dbReference type="EMBL" id="JAWXYC010000001">
    <property type="protein sequence ID" value="MDX5949676.1"/>
    <property type="molecule type" value="Genomic_DNA"/>
</dbReference>
<protein>
    <submittedName>
        <fullName evidence="2">Uncharacterized protein</fullName>
    </submittedName>
</protein>
<evidence type="ECO:0000313" key="2">
    <source>
        <dbReference type="EMBL" id="QCO12899.1"/>
    </source>
</evidence>
<keyword evidence="4" id="KW-1185">Reference proteome</keyword>
<dbReference type="RefSeq" id="WP_105217779.1">
    <property type="nucleotide sequence ID" value="NZ_CP032342.1"/>
</dbReference>
<dbReference type="EMBL" id="CP032342">
    <property type="protein sequence ID" value="QCO12899.1"/>
    <property type="molecule type" value="Genomic_DNA"/>
</dbReference>
<gene>
    <name evidence="2" type="ORF">D3868_28230</name>
    <name evidence="1" type="ORF">SIM66_00440</name>
</gene>
<dbReference type="Proteomes" id="UP001277471">
    <property type="component" value="Unassembled WGS sequence"/>
</dbReference>
<keyword evidence="2" id="KW-0614">Plasmid</keyword>
<reference evidence="1 4" key="2">
    <citation type="submission" date="2023-11" db="EMBL/GenBank/DDBJ databases">
        <title>MicrobeMod: A computational toolkit for identifying prokaryotic methylation and restriction-modification with nanopore sequencing.</title>
        <authorList>
            <person name="Crits-Christoph A."/>
            <person name="Kang S.C."/>
            <person name="Lee H."/>
            <person name="Ostrov N."/>
        </authorList>
    </citation>
    <scope>NUCLEOTIDE SEQUENCE [LARGE SCALE GENOMIC DNA]</scope>
    <source>
        <strain evidence="1 4">ATCC 29145</strain>
    </source>
</reference>
<evidence type="ECO:0000313" key="1">
    <source>
        <dbReference type="EMBL" id="MDX5949676.1"/>
    </source>
</evidence>
<geneLocation type="plasmid" evidence="2 3">
    <name>p3</name>
</geneLocation>
<proteinExistence type="predicted"/>
<accession>A0A4D8R124</accession>
<reference evidence="2 3" key="1">
    <citation type="submission" date="2018-09" db="EMBL/GenBank/DDBJ databases">
        <title>Whole genome based analysis of evolution and adaptive divergence in Indian and Brazilian strains of Azospirillum brasilense.</title>
        <authorList>
            <person name="Singh C."/>
            <person name="Tripathi A.K."/>
        </authorList>
    </citation>
    <scope>NUCLEOTIDE SEQUENCE [LARGE SCALE GENOMIC DNA]</scope>
    <source>
        <strain evidence="2 3">MTCC4038</strain>
        <plasmid evidence="2 3">p3</plasmid>
    </source>
</reference>
<evidence type="ECO:0000313" key="3">
    <source>
        <dbReference type="Proteomes" id="UP000298774"/>
    </source>
</evidence>
<evidence type="ECO:0000313" key="4">
    <source>
        <dbReference type="Proteomes" id="UP001277471"/>
    </source>
</evidence>
<sequence>MTYTPGPHRFVEFRCGDGRDGFAILSDNPEVGRGYGVAWIEECQLPNAKHDGPLFAAATELLEALVEVVRISDRKHEAWDRARAAIAKATSA</sequence>
<dbReference type="AlphaFoldDB" id="A0A4D8R124"/>